<dbReference type="AlphaFoldDB" id="A0A4Y2REM6"/>
<gene>
    <name evidence="1" type="ORF">AVEN_232171_1</name>
    <name evidence="2" type="ORF">AVEN_53680_1</name>
</gene>
<dbReference type="Proteomes" id="UP000499080">
    <property type="component" value="Unassembled WGS sequence"/>
</dbReference>
<evidence type="ECO:0000313" key="1">
    <source>
        <dbReference type="EMBL" id="GBN74105.1"/>
    </source>
</evidence>
<accession>A0A4Y2REM6</accession>
<name>A0A4Y2REM6_ARAVE</name>
<evidence type="ECO:0000313" key="3">
    <source>
        <dbReference type="Proteomes" id="UP000499080"/>
    </source>
</evidence>
<proteinExistence type="predicted"/>
<sequence length="116" mass="13296">MKANPSFLFNGSLDVVMNAIQPDIETLKQWHEKFKETGSVGDLPRRWASITGPLSIFSDGPRRANPPSREARPRIHIRRLLIHVQFELPGRVRKRGRPRVRDVDLIRRSGSATYLS</sequence>
<comment type="caution">
    <text evidence="2">The sequence shown here is derived from an EMBL/GenBank/DDBJ whole genome shotgun (WGS) entry which is preliminary data.</text>
</comment>
<evidence type="ECO:0000313" key="2">
    <source>
        <dbReference type="EMBL" id="GBN74143.1"/>
    </source>
</evidence>
<dbReference type="EMBL" id="BGPR01016783">
    <property type="protein sequence ID" value="GBN74143.1"/>
    <property type="molecule type" value="Genomic_DNA"/>
</dbReference>
<reference evidence="2 3" key="1">
    <citation type="journal article" date="2019" name="Sci. Rep.">
        <title>Orb-weaving spider Araneus ventricosus genome elucidates the spidroin gene catalogue.</title>
        <authorList>
            <person name="Kono N."/>
            <person name="Nakamura H."/>
            <person name="Ohtoshi R."/>
            <person name="Moran D.A.P."/>
            <person name="Shinohara A."/>
            <person name="Yoshida Y."/>
            <person name="Fujiwara M."/>
            <person name="Mori M."/>
            <person name="Tomita M."/>
            <person name="Arakawa K."/>
        </authorList>
    </citation>
    <scope>NUCLEOTIDE SEQUENCE [LARGE SCALE GENOMIC DNA]</scope>
</reference>
<protein>
    <submittedName>
        <fullName evidence="2">Uncharacterized protein</fullName>
    </submittedName>
</protein>
<organism evidence="2 3">
    <name type="scientific">Araneus ventricosus</name>
    <name type="common">Orbweaver spider</name>
    <name type="synonym">Epeira ventricosa</name>
    <dbReference type="NCBI Taxonomy" id="182803"/>
    <lineage>
        <taxon>Eukaryota</taxon>
        <taxon>Metazoa</taxon>
        <taxon>Ecdysozoa</taxon>
        <taxon>Arthropoda</taxon>
        <taxon>Chelicerata</taxon>
        <taxon>Arachnida</taxon>
        <taxon>Araneae</taxon>
        <taxon>Araneomorphae</taxon>
        <taxon>Entelegynae</taxon>
        <taxon>Araneoidea</taxon>
        <taxon>Araneidae</taxon>
        <taxon>Araneus</taxon>
    </lineage>
</organism>
<dbReference type="EMBL" id="BGPR01016770">
    <property type="protein sequence ID" value="GBN74105.1"/>
    <property type="molecule type" value="Genomic_DNA"/>
</dbReference>
<keyword evidence="3" id="KW-1185">Reference proteome</keyword>